<dbReference type="AlphaFoldDB" id="A0A9D1R3Z3"/>
<dbReference type="EMBL" id="DXGH01000038">
    <property type="protein sequence ID" value="HIW81261.1"/>
    <property type="molecule type" value="Genomic_DNA"/>
</dbReference>
<comment type="caution">
    <text evidence="1">The sequence shown here is derived from an EMBL/GenBank/DDBJ whole genome shotgun (WGS) entry which is preliminary data.</text>
</comment>
<evidence type="ECO:0000313" key="2">
    <source>
        <dbReference type="Proteomes" id="UP000824265"/>
    </source>
</evidence>
<dbReference type="Proteomes" id="UP000824265">
    <property type="component" value="Unassembled WGS sequence"/>
</dbReference>
<reference evidence="1" key="2">
    <citation type="submission" date="2021-04" db="EMBL/GenBank/DDBJ databases">
        <authorList>
            <person name="Gilroy R."/>
        </authorList>
    </citation>
    <scope>NUCLEOTIDE SEQUENCE</scope>
    <source>
        <strain evidence="1">CHK195-6426</strain>
    </source>
</reference>
<dbReference type="RefSeq" id="WP_318703426.1">
    <property type="nucleotide sequence ID" value="NZ_CALWMU010000003.1"/>
</dbReference>
<sequence length="335" mass="38513">MKKWWSKGVQTGIYDNESKIYTSYFDGVTEEFDLSKVLTESDVWEWTTAGAFQTKEEERTYIALIDFNLALEEGKEPSPQILLLDYATDDPKDYHVTPYTVEPPKEFCWVDQCYRLNDKIYIASSRIMGSDGEMQHLGAIDLKSKEFYDCKDEWQNLSRYAKSKFEKEYAPFFFRTVLEQDDVIVYSAAVSEADDIPCIGAVFMACKEGVPAAYMSCDFRCETLQDGIEIDYVEKGEETSARESDQQIIVQEKEAWDYSDVIISDIPEDASIRAIASNGIYYQIQTGIDYSKEEPTTENEFHFLDSSGNDRMLLQKRICTCIIRRASAIICFCAM</sequence>
<evidence type="ECO:0000313" key="1">
    <source>
        <dbReference type="EMBL" id="HIW81261.1"/>
    </source>
</evidence>
<name>A0A9D1R3Z3_9FIRM</name>
<gene>
    <name evidence="1" type="ORF">H9742_06975</name>
</gene>
<reference evidence="1" key="1">
    <citation type="journal article" date="2021" name="PeerJ">
        <title>Extensive microbial diversity within the chicken gut microbiome revealed by metagenomics and culture.</title>
        <authorList>
            <person name="Gilroy R."/>
            <person name="Ravi A."/>
            <person name="Getino M."/>
            <person name="Pursley I."/>
            <person name="Horton D.L."/>
            <person name="Alikhan N.F."/>
            <person name="Baker D."/>
            <person name="Gharbi K."/>
            <person name="Hall N."/>
            <person name="Watson M."/>
            <person name="Adriaenssens E.M."/>
            <person name="Foster-Nyarko E."/>
            <person name="Jarju S."/>
            <person name="Secka A."/>
            <person name="Antonio M."/>
            <person name="Oren A."/>
            <person name="Chaudhuri R.R."/>
            <person name="La Ragione R."/>
            <person name="Hildebrand F."/>
            <person name="Pallen M.J."/>
        </authorList>
    </citation>
    <scope>NUCLEOTIDE SEQUENCE</scope>
    <source>
        <strain evidence="1">CHK195-6426</strain>
    </source>
</reference>
<proteinExistence type="predicted"/>
<protein>
    <submittedName>
        <fullName evidence="1">Uncharacterized protein</fullName>
    </submittedName>
</protein>
<accession>A0A9D1R3Z3</accession>
<organism evidence="1 2">
    <name type="scientific">Candidatus Acetatifactor stercoripullorum</name>
    <dbReference type="NCBI Taxonomy" id="2838414"/>
    <lineage>
        <taxon>Bacteria</taxon>
        <taxon>Bacillati</taxon>
        <taxon>Bacillota</taxon>
        <taxon>Clostridia</taxon>
        <taxon>Lachnospirales</taxon>
        <taxon>Lachnospiraceae</taxon>
        <taxon>Acetatifactor</taxon>
    </lineage>
</organism>